<organism evidence="3 4">
    <name type="scientific">Triparma laevis f. longispina</name>
    <dbReference type="NCBI Taxonomy" id="1714387"/>
    <lineage>
        <taxon>Eukaryota</taxon>
        <taxon>Sar</taxon>
        <taxon>Stramenopiles</taxon>
        <taxon>Ochrophyta</taxon>
        <taxon>Bolidophyceae</taxon>
        <taxon>Parmales</taxon>
        <taxon>Triparmaceae</taxon>
        <taxon>Triparma</taxon>
    </lineage>
</organism>
<gene>
    <name evidence="3" type="ORF">TrLO_g15991</name>
</gene>
<dbReference type="Gene3D" id="2.60.120.10">
    <property type="entry name" value="Jelly Rolls"/>
    <property type="match status" value="1"/>
</dbReference>
<evidence type="ECO:0000256" key="1">
    <source>
        <dbReference type="SAM" id="MobiDB-lite"/>
    </source>
</evidence>
<accession>A0A9W7B0X2</accession>
<dbReference type="SMART" id="SM00558">
    <property type="entry name" value="JmjC"/>
    <property type="match status" value="1"/>
</dbReference>
<dbReference type="AlphaFoldDB" id="A0A9W7B0X2"/>
<dbReference type="PANTHER" id="PTHR12461:SF99">
    <property type="entry name" value="BIFUNCTIONAL PEPTIDASE AND (3S)-LYSYL HYDROXYLASE JMJD7"/>
    <property type="match status" value="1"/>
</dbReference>
<dbReference type="Pfam" id="PF13621">
    <property type="entry name" value="Cupin_8"/>
    <property type="match status" value="1"/>
</dbReference>
<sequence>MSQRAPLPPPPTDNSDSNSDSDDSPDSTSLLSNLQSLHLPPNPLRLHDPPTTPFEFHRNFISQSKPALFKSGGIFPSISPEYRTLTSLTPLISSTPLSINITPSHGKGDYIDSGRFIKPYESTMSFSEFTKSLFPNLKNTQTDKPVYYLSSQNSNLSHLPINLPTPLQLNEAFSKQPEAVNIWIGDGRAYTTCHRDVFENVYVVCEGVKRFRIAPPYLKKYLEVETCTNCSFNSNLEIILDDETPVKWISNDLKSLQSNPTLSPFIYEIDVREGEVLYLPFGWFHEVESVGINVSYNWWFDGEYDLKWTLMELIDLGI</sequence>
<dbReference type="OrthoDB" id="196376at2759"/>
<evidence type="ECO:0000313" key="3">
    <source>
        <dbReference type="EMBL" id="GMH80086.1"/>
    </source>
</evidence>
<dbReference type="InterPro" id="IPR003347">
    <property type="entry name" value="JmjC_dom"/>
</dbReference>
<comment type="caution">
    <text evidence="3">The sequence shown here is derived from an EMBL/GenBank/DDBJ whole genome shotgun (WGS) entry which is preliminary data.</text>
</comment>
<proteinExistence type="predicted"/>
<feature type="region of interest" description="Disordered" evidence="1">
    <location>
        <begin position="1"/>
        <end position="50"/>
    </location>
</feature>
<keyword evidence="4" id="KW-1185">Reference proteome</keyword>
<dbReference type="PROSITE" id="PS51184">
    <property type="entry name" value="JMJC"/>
    <property type="match status" value="1"/>
</dbReference>
<feature type="compositionally biased region" description="Pro residues" evidence="1">
    <location>
        <begin position="1"/>
        <end position="12"/>
    </location>
</feature>
<dbReference type="Proteomes" id="UP001165122">
    <property type="component" value="Unassembled WGS sequence"/>
</dbReference>
<feature type="domain" description="JmjC" evidence="2">
    <location>
        <begin position="148"/>
        <end position="315"/>
    </location>
</feature>
<protein>
    <recommendedName>
        <fullName evidence="2">JmjC domain-containing protein</fullName>
    </recommendedName>
</protein>
<dbReference type="EMBL" id="BRXW01000958">
    <property type="protein sequence ID" value="GMH80086.1"/>
    <property type="molecule type" value="Genomic_DNA"/>
</dbReference>
<dbReference type="InterPro" id="IPR041667">
    <property type="entry name" value="Cupin_8"/>
</dbReference>
<dbReference type="PANTHER" id="PTHR12461">
    <property type="entry name" value="HYPOXIA-INDUCIBLE FACTOR 1 ALPHA INHIBITOR-RELATED"/>
    <property type="match status" value="1"/>
</dbReference>
<evidence type="ECO:0000259" key="2">
    <source>
        <dbReference type="PROSITE" id="PS51184"/>
    </source>
</evidence>
<dbReference type="SUPFAM" id="SSF51197">
    <property type="entry name" value="Clavaminate synthase-like"/>
    <property type="match status" value="1"/>
</dbReference>
<dbReference type="InterPro" id="IPR014710">
    <property type="entry name" value="RmlC-like_jellyroll"/>
</dbReference>
<reference evidence="4" key="1">
    <citation type="journal article" date="2023" name="Commun. Biol.">
        <title>Genome analysis of Parmales, the sister group of diatoms, reveals the evolutionary specialization of diatoms from phago-mixotrophs to photoautotrophs.</title>
        <authorList>
            <person name="Ban H."/>
            <person name="Sato S."/>
            <person name="Yoshikawa S."/>
            <person name="Yamada K."/>
            <person name="Nakamura Y."/>
            <person name="Ichinomiya M."/>
            <person name="Sato N."/>
            <person name="Blanc-Mathieu R."/>
            <person name="Endo H."/>
            <person name="Kuwata A."/>
            <person name="Ogata H."/>
        </authorList>
    </citation>
    <scope>NUCLEOTIDE SEQUENCE [LARGE SCALE GENOMIC DNA]</scope>
    <source>
        <strain evidence="4">NIES 3700</strain>
    </source>
</reference>
<name>A0A9W7B0X2_9STRA</name>
<evidence type="ECO:0000313" key="4">
    <source>
        <dbReference type="Proteomes" id="UP001165122"/>
    </source>
</evidence>